<feature type="region of interest" description="Disordered" evidence="1">
    <location>
        <begin position="133"/>
        <end position="218"/>
    </location>
</feature>
<feature type="region of interest" description="Disordered" evidence="1">
    <location>
        <begin position="249"/>
        <end position="326"/>
    </location>
</feature>
<feature type="compositionally biased region" description="Low complexity" evidence="1">
    <location>
        <begin position="207"/>
        <end position="218"/>
    </location>
</feature>
<name>A0A194S9D9_RHOGW</name>
<dbReference type="AlphaFoldDB" id="A0A194S9D9"/>
<evidence type="ECO:0000256" key="1">
    <source>
        <dbReference type="SAM" id="MobiDB-lite"/>
    </source>
</evidence>
<feature type="compositionally biased region" description="Low complexity" evidence="1">
    <location>
        <begin position="249"/>
        <end position="261"/>
    </location>
</feature>
<organism evidence="3 4">
    <name type="scientific">Rhodotorula graminis (strain WP1)</name>
    <dbReference type="NCBI Taxonomy" id="578459"/>
    <lineage>
        <taxon>Eukaryota</taxon>
        <taxon>Fungi</taxon>
        <taxon>Dikarya</taxon>
        <taxon>Basidiomycota</taxon>
        <taxon>Pucciniomycotina</taxon>
        <taxon>Microbotryomycetes</taxon>
        <taxon>Sporidiobolales</taxon>
        <taxon>Sporidiobolaceae</taxon>
        <taxon>Rhodotorula</taxon>
    </lineage>
</organism>
<dbReference type="OMA" id="FALGTHD"/>
<feature type="region of interest" description="Disordered" evidence="1">
    <location>
        <begin position="46"/>
        <end position="74"/>
    </location>
</feature>
<evidence type="ECO:0000313" key="4">
    <source>
        <dbReference type="Proteomes" id="UP000053890"/>
    </source>
</evidence>
<evidence type="ECO:0000256" key="2">
    <source>
        <dbReference type="SAM" id="Phobius"/>
    </source>
</evidence>
<keyword evidence="4" id="KW-1185">Reference proteome</keyword>
<evidence type="ECO:0000313" key="3">
    <source>
        <dbReference type="EMBL" id="KPV77212.1"/>
    </source>
</evidence>
<dbReference type="EMBL" id="KQ474075">
    <property type="protein sequence ID" value="KPV77212.1"/>
    <property type="molecule type" value="Genomic_DNA"/>
</dbReference>
<sequence>MPWAYAVPLGLGLVAVAAVAVILIEVVPAVLEERARERHRRRRLARPVRHRVETPPPAYRDVAGEDSARTSGVEVEDGGWKYEVRRRKGTATTRAAGHSDAAEQGRYRLEPLYHEPQHVLGDSTTAAESDFALGTHDDTDDEAPVESDRKAPSRASSSSSSEPGTAPLVSPTLSTSSRLDTDVRNVTSSAPPAITPPPVEENPFADLASSTAPLPLTSSPLDTASPALSCSSFRPISPIPTSPVALAPVAATSKSASPASADEWVLPSPAPSAPASVSGDAAADTDVDDDGWSRLSDEEDEWREARAPTGETGGLRLEGMAGARAQ</sequence>
<keyword evidence="2" id="KW-0812">Transmembrane</keyword>
<gene>
    <name evidence="3" type="ORF">RHOBADRAFT_52150</name>
</gene>
<keyword evidence="2" id="KW-0472">Membrane</keyword>
<accession>A0A194S9D9</accession>
<keyword evidence="2" id="KW-1133">Transmembrane helix</keyword>
<proteinExistence type="predicted"/>
<dbReference type="GeneID" id="28976641"/>
<feature type="transmembrane region" description="Helical" evidence="2">
    <location>
        <begin position="6"/>
        <end position="31"/>
    </location>
</feature>
<reference evidence="3 4" key="1">
    <citation type="journal article" date="2015" name="Front. Microbiol.">
        <title>Genome sequence of the plant growth promoting endophytic yeast Rhodotorula graminis WP1.</title>
        <authorList>
            <person name="Firrincieli A."/>
            <person name="Otillar R."/>
            <person name="Salamov A."/>
            <person name="Schmutz J."/>
            <person name="Khan Z."/>
            <person name="Redman R.S."/>
            <person name="Fleck N.D."/>
            <person name="Lindquist E."/>
            <person name="Grigoriev I.V."/>
            <person name="Doty S.L."/>
        </authorList>
    </citation>
    <scope>NUCLEOTIDE SEQUENCE [LARGE SCALE GENOMIC DNA]</scope>
    <source>
        <strain evidence="3 4">WP1</strain>
    </source>
</reference>
<feature type="compositionally biased region" description="Low complexity" evidence="1">
    <location>
        <begin position="273"/>
        <end position="282"/>
    </location>
</feature>
<dbReference type="Proteomes" id="UP000053890">
    <property type="component" value="Unassembled WGS sequence"/>
</dbReference>
<protein>
    <submittedName>
        <fullName evidence="3">Uncharacterized protein</fullName>
    </submittedName>
</protein>
<dbReference type="RefSeq" id="XP_018273261.1">
    <property type="nucleotide sequence ID" value="XM_018416193.1"/>
</dbReference>